<comment type="caution">
    <text evidence="1">The sequence shown here is derived from an EMBL/GenBank/DDBJ whole genome shotgun (WGS) entry which is preliminary data.</text>
</comment>
<organism evidence="1 2">
    <name type="scientific">Bacteroides fragilis</name>
    <dbReference type="NCBI Taxonomy" id="817"/>
    <lineage>
        <taxon>Bacteria</taxon>
        <taxon>Pseudomonadati</taxon>
        <taxon>Bacteroidota</taxon>
        <taxon>Bacteroidia</taxon>
        <taxon>Bacteroidales</taxon>
        <taxon>Bacteroidaceae</taxon>
        <taxon>Bacteroides</taxon>
    </lineage>
</organism>
<reference evidence="1 2" key="1">
    <citation type="submission" date="2018-08" db="EMBL/GenBank/DDBJ databases">
        <title>A genome reference for cultivated species of the human gut microbiota.</title>
        <authorList>
            <person name="Zou Y."/>
            <person name="Xue W."/>
            <person name="Luo G."/>
        </authorList>
    </citation>
    <scope>NUCLEOTIDE SEQUENCE [LARGE SCALE GENOMIC DNA]</scope>
    <source>
        <strain evidence="1 2">AM18-6</strain>
    </source>
</reference>
<dbReference type="EMBL" id="QRJE01000095">
    <property type="protein sequence ID" value="RHH04111.1"/>
    <property type="molecule type" value="Genomic_DNA"/>
</dbReference>
<accession>A0A396BM20</accession>
<name>A0A396BM20_BACFG</name>
<dbReference type="Proteomes" id="UP000266644">
    <property type="component" value="Unassembled WGS sequence"/>
</dbReference>
<sequence>CARLNPTTYGNDWRLPTRNEMERLGRCTNVKKVSNGVNGIWFLNATTGIFLPLGGWRNNSSGTAADEWPGTYGNYFTDESINTNDCYRIDISPGEGKADVNSTPKRMAYTTRCVKGPKL</sequence>
<feature type="non-terminal residue" evidence="1">
    <location>
        <position position="1"/>
    </location>
</feature>
<dbReference type="AlphaFoldDB" id="A0A396BM20"/>
<evidence type="ECO:0000313" key="1">
    <source>
        <dbReference type="EMBL" id="RHH04111.1"/>
    </source>
</evidence>
<proteinExistence type="predicted"/>
<protein>
    <recommendedName>
        <fullName evidence="3">DUF1566 domain-containing protein</fullName>
    </recommendedName>
</protein>
<gene>
    <name evidence="1" type="ORF">DW228_25005</name>
</gene>
<evidence type="ECO:0000313" key="2">
    <source>
        <dbReference type="Proteomes" id="UP000266644"/>
    </source>
</evidence>
<evidence type="ECO:0008006" key="3">
    <source>
        <dbReference type="Google" id="ProtNLM"/>
    </source>
</evidence>